<accession>T0S999</accession>
<evidence type="ECO:0000259" key="2">
    <source>
        <dbReference type="PROSITE" id="PS50011"/>
    </source>
</evidence>
<dbReference type="PANTHER" id="PTHR44329:SF214">
    <property type="entry name" value="PROTEIN KINASE DOMAIN-CONTAINING PROTEIN"/>
    <property type="match status" value="1"/>
</dbReference>
<dbReference type="Gene3D" id="3.30.200.20">
    <property type="entry name" value="Phosphorylase Kinase, domain 1"/>
    <property type="match status" value="1"/>
</dbReference>
<evidence type="ECO:0000313" key="3">
    <source>
        <dbReference type="EMBL" id="EQC39272.1"/>
    </source>
</evidence>
<reference evidence="3 4" key="1">
    <citation type="submission" date="2012-04" db="EMBL/GenBank/DDBJ databases">
        <title>The Genome Sequence of Saprolegnia declina VS20.</title>
        <authorList>
            <consortium name="The Broad Institute Genome Sequencing Platform"/>
            <person name="Russ C."/>
            <person name="Nusbaum C."/>
            <person name="Tyler B."/>
            <person name="van West P."/>
            <person name="Dieguez-Uribeondo J."/>
            <person name="de Bruijn I."/>
            <person name="Tripathy S."/>
            <person name="Jiang R."/>
            <person name="Young S.K."/>
            <person name="Zeng Q."/>
            <person name="Gargeya S."/>
            <person name="Fitzgerald M."/>
            <person name="Haas B."/>
            <person name="Abouelleil A."/>
            <person name="Alvarado L."/>
            <person name="Arachchi H.M."/>
            <person name="Berlin A."/>
            <person name="Chapman S.B."/>
            <person name="Goldberg J."/>
            <person name="Griggs A."/>
            <person name="Gujja S."/>
            <person name="Hansen M."/>
            <person name="Howarth C."/>
            <person name="Imamovic A."/>
            <person name="Larimer J."/>
            <person name="McCowen C."/>
            <person name="Montmayeur A."/>
            <person name="Murphy C."/>
            <person name="Neiman D."/>
            <person name="Pearson M."/>
            <person name="Priest M."/>
            <person name="Roberts A."/>
            <person name="Saif S."/>
            <person name="Shea T."/>
            <person name="Sisk P."/>
            <person name="Sykes S."/>
            <person name="Wortman J."/>
            <person name="Nusbaum C."/>
            <person name="Birren B."/>
        </authorList>
    </citation>
    <scope>NUCLEOTIDE SEQUENCE [LARGE SCALE GENOMIC DNA]</scope>
    <source>
        <strain evidence="3 4">VS20</strain>
    </source>
</reference>
<dbReference type="RefSeq" id="XP_008607333.1">
    <property type="nucleotide sequence ID" value="XM_008609111.1"/>
</dbReference>
<keyword evidence="1" id="KW-0732">Signal</keyword>
<protein>
    <submittedName>
        <fullName evidence="3">Serine/threonine protein kinase</fullName>
    </submittedName>
</protein>
<dbReference type="OrthoDB" id="894094at2759"/>
<dbReference type="Proteomes" id="UP000030762">
    <property type="component" value="Unassembled WGS sequence"/>
</dbReference>
<feature type="domain" description="Protein kinase" evidence="2">
    <location>
        <begin position="49"/>
        <end position="315"/>
    </location>
</feature>
<dbReference type="GO" id="GO:0004674">
    <property type="term" value="F:protein serine/threonine kinase activity"/>
    <property type="evidence" value="ECO:0007669"/>
    <property type="project" value="UniProtKB-KW"/>
</dbReference>
<dbReference type="SUPFAM" id="SSF56112">
    <property type="entry name" value="Protein kinase-like (PK-like)"/>
    <property type="match status" value="1"/>
</dbReference>
<dbReference type="eggNOG" id="KOG0192">
    <property type="taxonomic scope" value="Eukaryota"/>
</dbReference>
<dbReference type="InterPro" id="IPR000719">
    <property type="entry name" value="Prot_kinase_dom"/>
</dbReference>
<name>T0S999_SAPDV</name>
<dbReference type="Pfam" id="PF00069">
    <property type="entry name" value="Pkinase"/>
    <property type="match status" value="1"/>
</dbReference>
<dbReference type="STRING" id="1156394.T0S999"/>
<dbReference type="InParanoid" id="T0S999"/>
<keyword evidence="3" id="KW-0723">Serine/threonine-protein kinase</keyword>
<dbReference type="AlphaFoldDB" id="T0S999"/>
<dbReference type="PROSITE" id="PS50011">
    <property type="entry name" value="PROTEIN_KINASE_DOM"/>
    <property type="match status" value="1"/>
</dbReference>
<dbReference type="InterPro" id="IPR051681">
    <property type="entry name" value="Ser/Thr_Kinases-Pseudokinases"/>
</dbReference>
<dbReference type="InterPro" id="IPR011009">
    <property type="entry name" value="Kinase-like_dom_sf"/>
</dbReference>
<evidence type="ECO:0000313" key="4">
    <source>
        <dbReference type="Proteomes" id="UP000030762"/>
    </source>
</evidence>
<dbReference type="VEuPathDB" id="FungiDB:SDRG_03476"/>
<feature type="chain" id="PRO_5004584362" evidence="1">
    <location>
        <begin position="27"/>
        <end position="315"/>
    </location>
</feature>
<dbReference type="EMBL" id="JH767139">
    <property type="protein sequence ID" value="EQC39272.1"/>
    <property type="molecule type" value="Genomic_DNA"/>
</dbReference>
<keyword evidence="4" id="KW-1185">Reference proteome</keyword>
<evidence type="ECO:0000256" key="1">
    <source>
        <dbReference type="SAM" id="SignalP"/>
    </source>
</evidence>
<dbReference type="GeneID" id="19944203"/>
<sequence>MGARGSTTHCCWSAGAVALASPLVDCKDTLDEQPVTPAFELPVIVASELTVLGTIGNRGRGRVARADFRGRAVAVRFLNEKLTDSFCRYALRVHRLESSNIVALVGVMDPRSYTPSLVTEFMDGGTVEQLVERKHRADEERKALDPSLLDVAIAVADGLTALHGINLVYEHFQPRNVLLNSKGAIKLSDVTSALDFTCEMTMCTNRSESYYWAPEILMHEIDVPTIAANIYSLGILLVELSTLETPYIEAYHKGLSHIKILLAIEECHLTPALRDDCPDWYRELVALCLLSDPTQRPTARDVARALREGSAKPCA</sequence>
<organism evidence="3 4">
    <name type="scientific">Saprolegnia diclina (strain VS20)</name>
    <dbReference type="NCBI Taxonomy" id="1156394"/>
    <lineage>
        <taxon>Eukaryota</taxon>
        <taxon>Sar</taxon>
        <taxon>Stramenopiles</taxon>
        <taxon>Oomycota</taxon>
        <taxon>Saprolegniomycetes</taxon>
        <taxon>Saprolegniales</taxon>
        <taxon>Saprolegniaceae</taxon>
        <taxon>Saprolegnia</taxon>
    </lineage>
</organism>
<dbReference type="Gene3D" id="1.10.510.10">
    <property type="entry name" value="Transferase(Phosphotransferase) domain 1"/>
    <property type="match status" value="1"/>
</dbReference>
<dbReference type="GO" id="GO:0005524">
    <property type="term" value="F:ATP binding"/>
    <property type="evidence" value="ECO:0007669"/>
    <property type="project" value="InterPro"/>
</dbReference>
<keyword evidence="3" id="KW-0808">Transferase</keyword>
<dbReference type="PANTHER" id="PTHR44329">
    <property type="entry name" value="SERINE/THREONINE-PROTEIN KINASE TNNI3K-RELATED"/>
    <property type="match status" value="1"/>
</dbReference>
<proteinExistence type="predicted"/>
<dbReference type="OMA" id="PEILMHE"/>
<gene>
    <name evidence="3" type="ORF">SDRG_03476</name>
</gene>
<feature type="signal peptide" evidence="1">
    <location>
        <begin position="1"/>
        <end position="26"/>
    </location>
</feature>
<keyword evidence="3" id="KW-0418">Kinase</keyword>